<dbReference type="AlphaFoldDB" id="A0A5R9R8E5"/>
<protein>
    <submittedName>
        <fullName evidence="2">DUF1302 domain-containing protein</fullName>
    </submittedName>
</protein>
<keyword evidence="3" id="KW-1185">Reference proteome</keyword>
<name>A0A5R9R8E5_9PSED</name>
<dbReference type="Proteomes" id="UP000306635">
    <property type="component" value="Unassembled WGS sequence"/>
</dbReference>
<proteinExistence type="predicted"/>
<comment type="caution">
    <text evidence="2">The sequence shown here is derived from an EMBL/GenBank/DDBJ whole genome shotgun (WGS) entry which is preliminary data.</text>
</comment>
<dbReference type="RefSeq" id="WP_081754069.1">
    <property type="nucleotide sequence ID" value="NZ_SWDV01000063.1"/>
</dbReference>
<evidence type="ECO:0000313" key="2">
    <source>
        <dbReference type="EMBL" id="TLX70038.1"/>
    </source>
</evidence>
<accession>A0A5R9R8E5</accession>
<feature type="chain" id="PRO_5024412233" evidence="1">
    <location>
        <begin position="23"/>
        <end position="598"/>
    </location>
</feature>
<keyword evidence="1" id="KW-0732">Signal</keyword>
<dbReference type="OrthoDB" id="7000272at2"/>
<dbReference type="Pfam" id="PF06980">
    <property type="entry name" value="DUF1302"/>
    <property type="match status" value="1"/>
</dbReference>
<sequence>MKRSTARLLFWSLLSAPPMACAFSFETPVDGLDASLDSIAEYSAMLRTGKSERIVRGGQNLFANANDGSEYYARGLVASEFKLTSELHLKYQDNGLFLRGSAWYDTQLMDHPPSGGAFALHNTDSDEHFPSDLRNRLGHGSRLLDAYVYGNREIDGMPVNLRLGRQVINWGEGIYYADGLNVANPIDVGRIALPNASLKEALLPTNMVALQVGLTDSLSVESFYGLEWRGNELMPTGAFLNDSDVFGKGTNGTLVDLRQQLEAMGIPANLVPGVNGEDGVVAVSRYGRERDARDSGQFGVALRYLSEALNNTEFSLYYLNYHSKVPFMSLRPGAPGGCSQGGGGRFASLCTLAGAVAPEAIPLVDGLDLLDSSHYDLVYPEDIRLFGVTVSGNLADTNLAAELTYRPNAPLESSMTWEMEQLANGALLEGGGSGAAIDLGHFGTASHSAINLYQRGELYTSSLSAIHTFGPTMGLDGLLMVAELASNYVPGSLPNTPNYHYLSPFSWGYTLNLSGTWEDALPGIDLLPAVTFRADVSGTSPALNENFVEGRRSSTLELGARYGDSLGAKLSYTAFWGARKDNPLIDRDNIALNLSYSF</sequence>
<feature type="signal peptide" evidence="1">
    <location>
        <begin position="1"/>
        <end position="22"/>
    </location>
</feature>
<gene>
    <name evidence="2" type="ORF">FAS41_29265</name>
</gene>
<evidence type="ECO:0000256" key="1">
    <source>
        <dbReference type="SAM" id="SignalP"/>
    </source>
</evidence>
<dbReference type="EMBL" id="SWDV01000063">
    <property type="protein sequence ID" value="TLX70038.1"/>
    <property type="molecule type" value="Genomic_DNA"/>
</dbReference>
<evidence type="ECO:0000313" key="3">
    <source>
        <dbReference type="Proteomes" id="UP000306635"/>
    </source>
</evidence>
<dbReference type="InterPro" id="IPR010727">
    <property type="entry name" value="DUF1302"/>
</dbReference>
<organism evidence="2 3">
    <name type="scientific">Pseudomonas nicosulfuronedens</name>
    <dbReference type="NCBI Taxonomy" id="2571105"/>
    <lineage>
        <taxon>Bacteria</taxon>
        <taxon>Pseudomonadati</taxon>
        <taxon>Pseudomonadota</taxon>
        <taxon>Gammaproteobacteria</taxon>
        <taxon>Pseudomonadales</taxon>
        <taxon>Pseudomonadaceae</taxon>
        <taxon>Pseudomonas</taxon>
    </lineage>
</organism>
<reference evidence="2 3" key="1">
    <citation type="submission" date="2019-04" db="EMBL/GenBank/DDBJ databases">
        <authorList>
            <person name="Li M."/>
        </authorList>
    </citation>
    <scope>NUCLEOTIDE SEQUENCE [LARGE SCALE GENOMIC DNA]</scope>
    <source>
        <strain evidence="2 3">LAM1902</strain>
    </source>
</reference>